<dbReference type="InterPro" id="IPR012349">
    <property type="entry name" value="Split_barrel_FMN-bd"/>
</dbReference>
<dbReference type="Pfam" id="PF04299">
    <property type="entry name" value="FMN_bind_2"/>
    <property type="match status" value="1"/>
</dbReference>
<dbReference type="Gene3D" id="2.30.110.10">
    <property type="entry name" value="Electron Transport, Fmn-binding Protein, Chain A"/>
    <property type="match status" value="1"/>
</dbReference>
<accession>A0A1J5T0M9</accession>
<protein>
    <submittedName>
        <fullName evidence="1">Putative FMN-binding domain protein</fullName>
    </submittedName>
</protein>
<evidence type="ECO:0000313" key="1">
    <source>
        <dbReference type="EMBL" id="OIR09824.1"/>
    </source>
</evidence>
<dbReference type="AlphaFoldDB" id="A0A1J5T0M9"/>
<organism evidence="1">
    <name type="scientific">mine drainage metagenome</name>
    <dbReference type="NCBI Taxonomy" id="410659"/>
    <lineage>
        <taxon>unclassified sequences</taxon>
        <taxon>metagenomes</taxon>
        <taxon>ecological metagenomes</taxon>
    </lineage>
</organism>
<sequence length="95" mass="10538">MSEGFTHPIGRRVLLRMNPGLNKALPEMPVVVMNATKHVVYEGLGYLFLSKKFADAHEAEQARPWKVSDAPQEFIDRLLQSIVGIGIPIAKLVGK</sequence>
<dbReference type="InterPro" id="IPR007396">
    <property type="entry name" value="TR_PAI2-type"/>
</dbReference>
<reference evidence="1" key="1">
    <citation type="submission" date="2016-10" db="EMBL/GenBank/DDBJ databases">
        <title>Sequence of Gallionella enrichment culture.</title>
        <authorList>
            <person name="Poehlein A."/>
            <person name="Muehling M."/>
            <person name="Daniel R."/>
        </authorList>
    </citation>
    <scope>NUCLEOTIDE SEQUENCE</scope>
</reference>
<proteinExistence type="predicted"/>
<dbReference type="EMBL" id="MLJW01000025">
    <property type="protein sequence ID" value="OIR09824.1"/>
    <property type="molecule type" value="Genomic_DNA"/>
</dbReference>
<name>A0A1J5T0M9_9ZZZZ</name>
<comment type="caution">
    <text evidence="1">The sequence shown here is derived from an EMBL/GenBank/DDBJ whole genome shotgun (WGS) entry which is preliminary data.</text>
</comment>
<gene>
    <name evidence="1" type="ORF">GALL_82300</name>
</gene>